<reference evidence="8" key="1">
    <citation type="submission" date="2016-06" db="EMBL/GenBank/DDBJ databases">
        <authorList>
            <person name="Varghese N."/>
            <person name="Submissions Spin"/>
        </authorList>
    </citation>
    <scope>NUCLEOTIDE SEQUENCE [LARGE SCALE GENOMIC DNA]</scope>
    <source>
        <strain evidence="8">DSM 43819</strain>
    </source>
</reference>
<evidence type="ECO:0000256" key="4">
    <source>
        <dbReference type="ARBA" id="ARBA00022729"/>
    </source>
</evidence>
<evidence type="ECO:0000313" key="8">
    <source>
        <dbReference type="Proteomes" id="UP000198221"/>
    </source>
</evidence>
<sequence>MNRRDILRRSAAAGLLATPAAGLLAGCATSGGDDKSDAGTYKGTKSEQNPLGVKEDAPLEVVIFNGGFGEEYAKAHEAMYKEKYPKAEIKHSATQEINKTLQPRFVDGTPPDVVNNSGAGQIDFNGLVSQNAIADLGDLLAAPSLDIAGKTVKDTLLPGAIEVGSYDGKFLVLNYTYTAYGIWHSTKLFTERNWQYAKTWDEHIALCKQIKAAGIAPWTYAGKHPRYMSWPLIATAIKFGGPSVATAIDNLEPNAWKSDAMKAAADAWYQIVKDKYILDGTPGLDHIQSQTAWCQGKAAFISCGSWLESEQAKVTPAGFNMTIAPTPSLGSGDKLPFEAIRGTAGEPFMVPAKAKNVAGGLEYFRTMLSMKGAQDFTKKVSSLTVVAGATEGIELPFGLTSVVKALEASGSNGFNWVYNNYYRKLERELVDAACGEFFSGRSTPAEFLDQCQKGADSIAQDSSIKKYKRAA</sequence>
<dbReference type="PROSITE" id="PS51257">
    <property type="entry name" value="PROKAR_LIPOPROTEIN"/>
    <property type="match status" value="1"/>
</dbReference>
<dbReference type="OrthoDB" id="8663148at2"/>
<gene>
    <name evidence="7" type="ORF">GA0070613_3914</name>
</gene>
<evidence type="ECO:0000256" key="1">
    <source>
        <dbReference type="ARBA" id="ARBA00004196"/>
    </source>
</evidence>
<dbReference type="EMBL" id="LT607754">
    <property type="protein sequence ID" value="SCG64931.1"/>
    <property type="molecule type" value="Genomic_DNA"/>
</dbReference>
<dbReference type="InterPro" id="IPR050490">
    <property type="entry name" value="Bact_solute-bd_prot1"/>
</dbReference>
<evidence type="ECO:0000256" key="6">
    <source>
        <dbReference type="SAM" id="SignalP"/>
    </source>
</evidence>
<feature type="chain" id="PRO_5038769884" evidence="6">
    <location>
        <begin position="26"/>
        <end position="471"/>
    </location>
</feature>
<dbReference type="NCBIfam" id="TIGR03851">
    <property type="entry name" value="chitin_NgcE"/>
    <property type="match status" value="1"/>
</dbReference>
<organism evidence="7 8">
    <name type="scientific">Micromonospora inositola</name>
    <dbReference type="NCBI Taxonomy" id="47865"/>
    <lineage>
        <taxon>Bacteria</taxon>
        <taxon>Bacillati</taxon>
        <taxon>Actinomycetota</taxon>
        <taxon>Actinomycetes</taxon>
        <taxon>Micromonosporales</taxon>
        <taxon>Micromonosporaceae</taxon>
        <taxon>Micromonospora</taxon>
    </lineage>
</organism>
<dbReference type="GO" id="GO:0030313">
    <property type="term" value="C:cell envelope"/>
    <property type="evidence" value="ECO:0007669"/>
    <property type="project" value="UniProtKB-SubCell"/>
</dbReference>
<comment type="subcellular location">
    <subcellularLocation>
        <location evidence="1">Cell envelope</location>
    </subcellularLocation>
</comment>
<dbReference type="PANTHER" id="PTHR43649">
    <property type="entry name" value="ARABINOSE-BINDING PROTEIN-RELATED"/>
    <property type="match status" value="1"/>
</dbReference>
<keyword evidence="3" id="KW-0813">Transport</keyword>
<accession>A0A1C5J3T2</accession>
<comment type="similarity">
    <text evidence="2">Belongs to the bacterial solute-binding protein 1 family.</text>
</comment>
<dbReference type="AlphaFoldDB" id="A0A1C5J3T2"/>
<evidence type="ECO:0000256" key="3">
    <source>
        <dbReference type="ARBA" id="ARBA00022448"/>
    </source>
</evidence>
<dbReference type="Proteomes" id="UP000198221">
    <property type="component" value="Chromosome I"/>
</dbReference>
<feature type="signal peptide" evidence="6">
    <location>
        <begin position="1"/>
        <end position="25"/>
    </location>
</feature>
<evidence type="ECO:0000256" key="2">
    <source>
        <dbReference type="ARBA" id="ARBA00008520"/>
    </source>
</evidence>
<keyword evidence="8" id="KW-1185">Reference proteome</keyword>
<evidence type="ECO:0000313" key="7">
    <source>
        <dbReference type="EMBL" id="SCG64931.1"/>
    </source>
</evidence>
<keyword evidence="4 6" id="KW-0732">Signal</keyword>
<feature type="region of interest" description="Disordered" evidence="5">
    <location>
        <begin position="31"/>
        <end position="52"/>
    </location>
</feature>
<name>A0A1C5J3T2_9ACTN</name>
<evidence type="ECO:0000256" key="5">
    <source>
        <dbReference type="SAM" id="MobiDB-lite"/>
    </source>
</evidence>
<protein>
    <submittedName>
        <fullName evidence="7">N-acetylglucosamine transport system substrate-binding protein</fullName>
    </submittedName>
</protein>
<dbReference type="PANTHER" id="PTHR43649:SF31">
    <property type="entry name" value="SN-GLYCEROL-3-PHOSPHATE-BINDING PERIPLASMIC PROTEIN UGPB"/>
    <property type="match status" value="1"/>
</dbReference>
<dbReference type="RefSeq" id="WP_089013579.1">
    <property type="nucleotide sequence ID" value="NZ_LT607754.1"/>
</dbReference>
<dbReference type="Gene3D" id="3.40.190.10">
    <property type="entry name" value="Periplasmic binding protein-like II"/>
    <property type="match status" value="2"/>
</dbReference>
<dbReference type="InterPro" id="IPR006059">
    <property type="entry name" value="SBP"/>
</dbReference>
<dbReference type="InterPro" id="IPR022386">
    <property type="entry name" value="Chitin_NgcE"/>
</dbReference>
<dbReference type="Pfam" id="PF01547">
    <property type="entry name" value="SBP_bac_1"/>
    <property type="match status" value="1"/>
</dbReference>
<dbReference type="SUPFAM" id="SSF53850">
    <property type="entry name" value="Periplasmic binding protein-like II"/>
    <property type="match status" value="1"/>
</dbReference>
<proteinExistence type="inferred from homology"/>